<evidence type="ECO:0000256" key="13">
    <source>
        <dbReference type="SAM" id="Phobius"/>
    </source>
</evidence>
<dbReference type="AlphaFoldDB" id="A0A0E2Z8S0"/>
<comment type="subcellular location">
    <subcellularLocation>
        <location evidence="2">Cell membrane</location>
        <topology evidence="2">Multi-pass membrane protein</topology>
    </subcellularLocation>
</comment>
<dbReference type="Pfam" id="PF02163">
    <property type="entry name" value="Peptidase_M50"/>
    <property type="match status" value="1"/>
</dbReference>
<evidence type="ECO:0000313" key="16">
    <source>
        <dbReference type="Proteomes" id="UP000028839"/>
    </source>
</evidence>
<evidence type="ECO:0000256" key="5">
    <source>
        <dbReference type="ARBA" id="ARBA00022670"/>
    </source>
</evidence>
<evidence type="ECO:0000259" key="14">
    <source>
        <dbReference type="Pfam" id="PF02163"/>
    </source>
</evidence>
<evidence type="ECO:0000256" key="11">
    <source>
        <dbReference type="ARBA" id="ARBA00023049"/>
    </source>
</evidence>
<comment type="similarity">
    <text evidence="3">Belongs to the peptidase M50B family.</text>
</comment>
<evidence type="ECO:0000256" key="10">
    <source>
        <dbReference type="ARBA" id="ARBA00022989"/>
    </source>
</evidence>
<dbReference type="PANTHER" id="PTHR35864">
    <property type="entry name" value="ZINC METALLOPROTEASE MJ0611-RELATED"/>
    <property type="match status" value="1"/>
</dbReference>
<evidence type="ECO:0000256" key="3">
    <source>
        <dbReference type="ARBA" id="ARBA00007931"/>
    </source>
</evidence>
<protein>
    <submittedName>
        <fullName evidence="15">Peptidase</fullName>
    </submittedName>
</protein>
<feature type="transmembrane region" description="Helical" evidence="13">
    <location>
        <begin position="132"/>
        <end position="153"/>
    </location>
</feature>
<evidence type="ECO:0000256" key="9">
    <source>
        <dbReference type="ARBA" id="ARBA00022833"/>
    </source>
</evidence>
<feature type="transmembrane region" description="Helical" evidence="13">
    <location>
        <begin position="96"/>
        <end position="120"/>
    </location>
</feature>
<comment type="caution">
    <text evidence="15">The sequence shown here is derived from an EMBL/GenBank/DDBJ whole genome shotgun (WGS) entry which is preliminary data.</text>
</comment>
<feature type="transmembrane region" description="Helical" evidence="13">
    <location>
        <begin position="182"/>
        <end position="204"/>
    </location>
</feature>
<dbReference type="HOGENOM" id="CLU_086979_0_0_6"/>
<evidence type="ECO:0000256" key="6">
    <source>
        <dbReference type="ARBA" id="ARBA00022692"/>
    </source>
</evidence>
<dbReference type="OrthoDB" id="9800627at2"/>
<feature type="transmembrane region" description="Helical" evidence="13">
    <location>
        <begin position="12"/>
        <end position="33"/>
    </location>
</feature>
<reference evidence="15 16" key="1">
    <citation type="submission" date="2014-07" db="EMBL/GenBank/DDBJ databases">
        <title>Comparative analysis of Nitrosococcus oceani genome inventories of strains from Pacific and Atlantic gyres.</title>
        <authorList>
            <person name="Lim C.K."/>
            <person name="Wang L."/>
            <person name="Sayavedra-Soto L.A."/>
            <person name="Klotz M.G."/>
        </authorList>
    </citation>
    <scope>NUCLEOTIDE SEQUENCE [LARGE SCALE GENOMIC DNA]</scope>
    <source>
        <strain evidence="15 16">C-27</strain>
    </source>
</reference>
<evidence type="ECO:0000256" key="1">
    <source>
        <dbReference type="ARBA" id="ARBA00001947"/>
    </source>
</evidence>
<dbReference type="InterPro" id="IPR052348">
    <property type="entry name" value="Metallopeptidase_M50B"/>
</dbReference>
<keyword evidence="6 13" id="KW-0812">Transmembrane</keyword>
<keyword evidence="5" id="KW-0645">Protease</keyword>
<keyword evidence="12 13" id="KW-0472">Membrane</keyword>
<keyword evidence="8" id="KW-0378">Hydrolase</keyword>
<proteinExistence type="inferred from homology"/>
<dbReference type="Proteomes" id="UP000028839">
    <property type="component" value="Unassembled WGS sequence"/>
</dbReference>
<dbReference type="GO" id="GO:0005886">
    <property type="term" value="C:plasma membrane"/>
    <property type="evidence" value="ECO:0007669"/>
    <property type="project" value="UniProtKB-SubCell"/>
</dbReference>
<keyword evidence="4" id="KW-1003">Cell membrane</keyword>
<dbReference type="GO" id="GO:0006508">
    <property type="term" value="P:proteolysis"/>
    <property type="evidence" value="ECO:0007669"/>
    <property type="project" value="UniProtKB-KW"/>
</dbReference>
<evidence type="ECO:0000313" key="15">
    <source>
        <dbReference type="EMBL" id="KFI20045.1"/>
    </source>
</evidence>
<sequence length="233" mass="25011">MEELSIVQRIAIWVLPILFAITVHEVAHGWMALRLGDHTAQMMGRLTLNPINHIDPIGTLVVPGVLLLLGGVVFGWAKPVPVSWDKLRNPQRDMAIVALAGPMANLIMAVFWAVVCRLGIALALEFPMMGVPLAYMGIAGMLINAILMMLNLIPLPPLDGGRVLVGILPGPLAYKVSRIEPYGLFILLGLLFTGILQGILGPLVDLLLSGLVELVGVPKREFVGGLLTLMGAQ</sequence>
<dbReference type="CDD" id="cd06158">
    <property type="entry name" value="S2P-M50_like_1"/>
    <property type="match status" value="1"/>
</dbReference>
<name>A0A0E2Z8S0_9GAMM</name>
<dbReference type="GO" id="GO:0008237">
    <property type="term" value="F:metallopeptidase activity"/>
    <property type="evidence" value="ECO:0007669"/>
    <property type="project" value="UniProtKB-KW"/>
</dbReference>
<keyword evidence="10 13" id="KW-1133">Transmembrane helix</keyword>
<dbReference type="InterPro" id="IPR044537">
    <property type="entry name" value="Rip2-like"/>
</dbReference>
<dbReference type="EMBL" id="JPGN01000029">
    <property type="protein sequence ID" value="KFI20045.1"/>
    <property type="molecule type" value="Genomic_DNA"/>
</dbReference>
<keyword evidence="9" id="KW-0862">Zinc</keyword>
<accession>A0A0E2Z8S0</accession>
<feature type="domain" description="Peptidase M50" evidence="14">
    <location>
        <begin position="14"/>
        <end position="116"/>
    </location>
</feature>
<keyword evidence="7" id="KW-0479">Metal-binding</keyword>
<comment type="cofactor">
    <cofactor evidence="1">
        <name>Zn(2+)</name>
        <dbReference type="ChEBI" id="CHEBI:29105"/>
    </cofactor>
</comment>
<feature type="transmembrane region" description="Helical" evidence="13">
    <location>
        <begin position="54"/>
        <end position="76"/>
    </location>
</feature>
<dbReference type="InterPro" id="IPR008915">
    <property type="entry name" value="Peptidase_M50"/>
</dbReference>
<dbReference type="GO" id="GO:0046872">
    <property type="term" value="F:metal ion binding"/>
    <property type="evidence" value="ECO:0007669"/>
    <property type="project" value="UniProtKB-KW"/>
</dbReference>
<keyword evidence="11" id="KW-0482">Metalloprotease</keyword>
<evidence type="ECO:0000256" key="4">
    <source>
        <dbReference type="ARBA" id="ARBA00022475"/>
    </source>
</evidence>
<evidence type="ECO:0000256" key="2">
    <source>
        <dbReference type="ARBA" id="ARBA00004651"/>
    </source>
</evidence>
<dbReference type="PANTHER" id="PTHR35864:SF1">
    <property type="entry name" value="ZINC METALLOPROTEASE YWHC-RELATED"/>
    <property type="match status" value="1"/>
</dbReference>
<evidence type="ECO:0000256" key="7">
    <source>
        <dbReference type="ARBA" id="ARBA00022723"/>
    </source>
</evidence>
<organism evidence="15 16">
    <name type="scientific">Nitrosococcus oceani C-27</name>
    <dbReference type="NCBI Taxonomy" id="314279"/>
    <lineage>
        <taxon>Bacteria</taxon>
        <taxon>Pseudomonadati</taxon>
        <taxon>Pseudomonadota</taxon>
        <taxon>Gammaproteobacteria</taxon>
        <taxon>Chromatiales</taxon>
        <taxon>Chromatiaceae</taxon>
        <taxon>Nitrosococcus</taxon>
    </lineage>
</organism>
<evidence type="ECO:0000256" key="8">
    <source>
        <dbReference type="ARBA" id="ARBA00022801"/>
    </source>
</evidence>
<gene>
    <name evidence="15" type="ORF">IB75_05330</name>
</gene>
<evidence type="ECO:0000256" key="12">
    <source>
        <dbReference type="ARBA" id="ARBA00023136"/>
    </source>
</evidence>